<dbReference type="InterPro" id="IPR039697">
    <property type="entry name" value="Alcohol_dehydrogenase_Fe"/>
</dbReference>
<keyword evidence="3" id="KW-0520">NAD</keyword>
<comment type="similarity">
    <text evidence="1">Belongs to the iron-containing alcohol dehydrogenase family.</text>
</comment>
<evidence type="ECO:0000313" key="6">
    <source>
        <dbReference type="EMBL" id="ADQ90215.1"/>
    </source>
</evidence>
<dbReference type="InterPro" id="IPR034786">
    <property type="entry name" value="MAR"/>
</dbReference>
<evidence type="ECO:0000259" key="4">
    <source>
        <dbReference type="Pfam" id="PF00465"/>
    </source>
</evidence>
<keyword evidence="2" id="KW-0560">Oxidoreductase</keyword>
<accession>F4Y9I3</accession>
<dbReference type="Pfam" id="PF25137">
    <property type="entry name" value="ADH_Fe_C"/>
    <property type="match status" value="1"/>
</dbReference>
<feature type="domain" description="Alcohol dehydrogenase iron-type/glycerol dehydrogenase GldA" evidence="4">
    <location>
        <begin position="11"/>
        <end position="152"/>
    </location>
</feature>
<dbReference type="CDD" id="cd08177">
    <property type="entry name" value="MAR"/>
    <property type="match status" value="1"/>
</dbReference>
<dbReference type="Gene3D" id="3.40.50.1970">
    <property type="match status" value="1"/>
</dbReference>
<reference evidence="6" key="1">
    <citation type="journal article" date="2011" name="Appl. Environ. Microbiol.">
        <title>Patchwork Assembly of nag-Like Nitroarene Dioxygenase Genes and the 3-Chlorocatechol Degradation Cluster for Evolution of the 2-Chloronitrobenzene Catabolism Pathway in Pseudomonas stutzeri ZWLR2-1.</title>
        <authorList>
            <person name="Liu H."/>
            <person name="Wang S.J."/>
            <person name="Zhang J.J."/>
            <person name="Dai H."/>
            <person name="Tang H."/>
            <person name="Zhou N.Y."/>
        </authorList>
    </citation>
    <scope>NUCLEOTIDE SEQUENCE</scope>
    <source>
        <strain evidence="6">ZWLR2-1</strain>
    </source>
</reference>
<dbReference type="InterPro" id="IPR056798">
    <property type="entry name" value="ADH_Fe_C"/>
</dbReference>
<evidence type="ECO:0000256" key="1">
    <source>
        <dbReference type="ARBA" id="ARBA00007358"/>
    </source>
</evidence>
<dbReference type="EMBL" id="GU181397">
    <property type="protein sequence ID" value="ADQ90215.1"/>
    <property type="molecule type" value="Genomic_DNA"/>
</dbReference>
<dbReference type="Gene3D" id="1.20.1090.10">
    <property type="entry name" value="Dehydroquinate synthase-like - alpha domain"/>
    <property type="match status" value="1"/>
</dbReference>
<sequence length="377" mass="39797">MKPFISDAPASRVVFGVGTLSDLRFEVSRLGIRRAFFLSTAAQRDTIAIARASISDLFAGDFADAAMHTPVSVTNAALAAMREANADGLVSIGGGSAIGLGEALALRSGLPHLAVPTTYAGSEMTPILGQTEDGVKTTMRDPVVQPATVLYDVELTLTLPPQMSGVSGLNAIAHAAEALYAPDADPIILLMAVEGIRALAGSLPLIGRDAEDVDARSDALYGAWLCATCLGRTTVALHHKLCHVLGGTFDLPHAETHAAVLPQAYAYNAPAVPEAAALLRKALATDRPAQLLFDMTASFGAPTALRDLGMPKDGIDRAVELIFKNPHANPRPLEPDAIRALLENIWTGQRPDAWRSRSMILRVGAVAGRVSKFWETI</sequence>
<evidence type="ECO:0000256" key="3">
    <source>
        <dbReference type="ARBA" id="ARBA00023027"/>
    </source>
</evidence>
<gene>
    <name evidence="6" type="primary">cnbF</name>
</gene>
<dbReference type="AlphaFoldDB" id="F4Y9I3"/>
<evidence type="ECO:0000259" key="5">
    <source>
        <dbReference type="Pfam" id="PF25137"/>
    </source>
</evidence>
<dbReference type="SUPFAM" id="SSF56796">
    <property type="entry name" value="Dehydroquinate synthase-like"/>
    <property type="match status" value="1"/>
</dbReference>
<dbReference type="GO" id="GO:0046872">
    <property type="term" value="F:metal ion binding"/>
    <property type="evidence" value="ECO:0007669"/>
    <property type="project" value="InterPro"/>
</dbReference>
<proteinExistence type="inferred from homology"/>
<protein>
    <submittedName>
        <fullName evidence="6">Putative maleylacetate reductase</fullName>
    </submittedName>
</protein>
<evidence type="ECO:0000256" key="2">
    <source>
        <dbReference type="ARBA" id="ARBA00023002"/>
    </source>
</evidence>
<dbReference type="Pfam" id="PF00465">
    <property type="entry name" value="Fe-ADH"/>
    <property type="match status" value="1"/>
</dbReference>
<dbReference type="InterPro" id="IPR001670">
    <property type="entry name" value="ADH_Fe/GldA"/>
</dbReference>
<dbReference type="PANTHER" id="PTHR11496:SF102">
    <property type="entry name" value="ALCOHOL DEHYDROGENASE 4"/>
    <property type="match status" value="1"/>
</dbReference>
<feature type="domain" description="Fe-containing alcohol dehydrogenase-like C-terminal" evidence="5">
    <location>
        <begin position="167"/>
        <end position="345"/>
    </location>
</feature>
<dbReference type="GO" id="GO:0018506">
    <property type="term" value="F:maleylacetate reductase activity"/>
    <property type="evidence" value="ECO:0007669"/>
    <property type="project" value="InterPro"/>
</dbReference>
<dbReference type="GO" id="GO:0004022">
    <property type="term" value="F:alcohol dehydrogenase (NAD+) activity"/>
    <property type="evidence" value="ECO:0007669"/>
    <property type="project" value="TreeGrafter"/>
</dbReference>
<dbReference type="PANTHER" id="PTHR11496">
    <property type="entry name" value="ALCOHOL DEHYDROGENASE"/>
    <property type="match status" value="1"/>
</dbReference>
<organism evidence="6">
    <name type="scientific">Stutzerimonas stutzeri</name>
    <name type="common">Pseudomonas stutzeri</name>
    <dbReference type="NCBI Taxonomy" id="316"/>
    <lineage>
        <taxon>Bacteria</taxon>
        <taxon>Pseudomonadati</taxon>
        <taxon>Pseudomonadota</taxon>
        <taxon>Gammaproteobacteria</taxon>
        <taxon>Pseudomonadales</taxon>
        <taxon>Pseudomonadaceae</taxon>
        <taxon>Stutzerimonas</taxon>
    </lineage>
</organism>
<name>F4Y9I3_STUST</name>